<protein>
    <recommendedName>
        <fullName evidence="4">Large polyvalent protein associated domain-containing protein</fullName>
    </recommendedName>
</protein>
<dbReference type="EMBL" id="LR796737">
    <property type="protein sequence ID" value="CAB4162799.1"/>
    <property type="molecule type" value="Genomic_DNA"/>
</dbReference>
<evidence type="ECO:0000256" key="1">
    <source>
        <dbReference type="SAM" id="MobiDB-lite"/>
    </source>
</evidence>
<evidence type="ECO:0000313" key="2">
    <source>
        <dbReference type="EMBL" id="CAB4143352.1"/>
    </source>
</evidence>
<feature type="region of interest" description="Disordered" evidence="1">
    <location>
        <begin position="17"/>
        <end position="37"/>
    </location>
</feature>
<dbReference type="EMBL" id="LR796418">
    <property type="protein sequence ID" value="CAB4143352.1"/>
    <property type="molecule type" value="Genomic_DNA"/>
</dbReference>
<reference evidence="2" key="1">
    <citation type="submission" date="2020-04" db="EMBL/GenBank/DDBJ databases">
        <authorList>
            <person name="Chiriac C."/>
            <person name="Salcher M."/>
            <person name="Ghai R."/>
            <person name="Kavagutti S V."/>
        </authorList>
    </citation>
    <scope>NUCLEOTIDE SEQUENCE</scope>
</reference>
<gene>
    <name evidence="2" type="ORF">UFOVP436_122</name>
    <name evidence="3" type="ORF">UFOVP784_122</name>
</gene>
<sequence length="2210" mass="242899">MFRDKIPLQSLGYGVTSRDYSSAQNEEQRPPSSSGALSKFLNDKPIVKYLSSTAATLAATFVLNKGLSKGGVKLATTIQRAADSGSHLGTRAVKTAGQIRKTLDELEGLNRYIEDAVDPYARLINTKADGSISKPILTKLAGPGYVSDGTKWMTAKEFRAASSGAEPAAIWSYRDQLQQSLVRNSRSLAIGLPSTYIVQRGVTGPLFGNDDDRPRGKWYNPVDVITDFVTQSTRNITDIVLPTAAAGAAVNRMKSLMDAPYQDFPFPLTKNQKRTSNKISDLKTILDSFGQDAGNLANQAMRITSSASNAFNISWQDSQNREAGFVNSLSQARRGAAAARAASELSGEGKLRAAAKQAKAFLIGHKGPITTESGTSVEDLFGLFDTIPAIRNVPSATRSFVEEFKKTKNAYDVIAGAISFDEGLRRASGDPTLASDILNKTIASLRSQHTSRFVHHVGASFAARTMANPDGTLAQKGTFAANFERNAYNKTVVEELVRRGYGKQEAQEFVSGIRTDMLPSPRETNLRSISQRITYGVNPITTTTDEDFFRQLADRAKKDLGTKAKSFEAETLQQAFTAADRIFSGESFRGALAQRAELAYTADFQDFITDQASGILRPQKALFGDFTGQISSAKQNFLSRKVAEATGIRLTESDGSLTSESFIANELAKRGIDASDSDQLKQILIDKKLMTRPSDIGGYNLLGLREISVDTAFDRGIFSHLPEGEQIEARKIFANIARRDPVSRTIGYTSLRGVYENASGRILDTTKARASARSFLDFITDQTKIPLVNFNPLQMLGFGGPKGINKNKEFEIIPGTSRQPFLAGAGGAADVYIWSKNKNRLFGDTGSLFTLTQGKGVTAIAGKYKRVSSIETDLYARATRLASGREPIRASEVQGGTPSRLERFRRAFDIDEDQPNSLFRFAGRFKRRYQDINNPQIMTELMATGEVRNPITKRSIRLEQTDEGLFSVVDQSGKQLHDHTDVLKAFDSLRVLTELQATPRRAMREFERTFSLPNINVGGGRSIPVSEMQAGQELVTAAGETVTRYESLKGRLRSRGIETEGLTRQINTLKNLAEDTDILSQEQIKNASPSILNRADRLRNVLHRTLLEMHAYENMSGNPTELAAKIEEALTRLAKDRLLSPNQLTEARAAAFSTVLNLSSFRNFSTSLQNGENSARTLRYLIGQRTTNTEFEKTLKSLVRPYTSQRIANVGATGFTRYSSIIKPMVQRFTSVSPYQINEMAENPLGNSGLTFVPTFGTVLDRALSGETSFGKIGLNVLGANTYSDPNSFSAASIPSIHLSDRLNRYPGSVGLAVDPEKYSSPLTFFAGGLVGKRVLPIFAAGATAIAIDRTIGGYTQPKDARGERVYTPYFGTKLARGAVEAQSILSGITPGGMSYGEKKEQLIDGEVAVRQGRYWPLGVTPFKGGKVMYYRPSYYRKMQEAGTYTPESFGTPMEKLAFGYDFSPLRPFDPYRYERKNYYDRPYPVTGEYFTGPFGPITPALNLTVGKILKPQIKMHEQEVANALSQYVPAGAQGAYNPTGIMSSGRLTMVSGAGSIGYSGSQSGDIRSSSMGSGLQIGSYNNSIASSAGATLDTARNISFNTISTINQGYIQPGQYGPPPVPGFIPPSIAPAGQVATMSGSKFQMSEMAYRTQEMAGIYGFSFSSLRESFGFGNKDFQPNNAILQSSSKAYGVGRSFWDMNLGGMGDVPLGMQDGFSGLELSEITRRFIPKERTDITYLNPIRNTMGQKYPFLPGADYFTNFQTGDPYSKIQEGELRLPGTAYERFNPTRRDYTSPVTQLDILGDIAPYSRQYRALDRQLTMGMLNPAERVEAEKIRAQVAEVTRRNTFKPYKYKYNSAEELGISQAKKAIGGLGEYLAHKDTFINNKFFPNRTAQEDWERRNVYGSTFPEWQSPIDSFVKPMFYKSTQRNPLAAATGVAFVGSLMGKNPTARAVTSAIGFSTSLAYSSYQNIKQKVTGDRFIPKPRREQMALEEYTDILSYVKNRRLSNEAAESGDNAAAAQFAQAAKRTMYGADLYGSSVDTLSLAIPKRKREHFKEMINAPEQERESILSTAPRLERRIFQAAWGMPVEEKPELTEYFSRHELPDLSWEGWHPNTSMEHIKIKMGQNAGINMSQMGYYPQQIREANLTNPSYPNYESSQSPENVAAQLRLMMSRNGINGSVTPVRNNGGGSGINISSGLAGLATLL</sequence>
<evidence type="ECO:0000313" key="3">
    <source>
        <dbReference type="EMBL" id="CAB4162799.1"/>
    </source>
</evidence>
<name>A0A6J5MAW2_9CAUD</name>
<accession>A0A6J5MAW2</accession>
<organism evidence="2">
    <name type="scientific">uncultured Caudovirales phage</name>
    <dbReference type="NCBI Taxonomy" id="2100421"/>
    <lineage>
        <taxon>Viruses</taxon>
        <taxon>Duplodnaviria</taxon>
        <taxon>Heunggongvirae</taxon>
        <taxon>Uroviricota</taxon>
        <taxon>Caudoviricetes</taxon>
        <taxon>Peduoviridae</taxon>
        <taxon>Maltschvirus</taxon>
        <taxon>Maltschvirus maltsch</taxon>
    </lineage>
</organism>
<evidence type="ECO:0008006" key="4">
    <source>
        <dbReference type="Google" id="ProtNLM"/>
    </source>
</evidence>
<feature type="compositionally biased region" description="Polar residues" evidence="1">
    <location>
        <begin position="18"/>
        <end position="36"/>
    </location>
</feature>
<proteinExistence type="predicted"/>